<feature type="domain" description="Beta-lactamase class A catalytic" evidence="1">
    <location>
        <begin position="2"/>
        <end position="138"/>
    </location>
</feature>
<dbReference type="Pfam" id="PF13354">
    <property type="entry name" value="Beta-lactamase2"/>
    <property type="match status" value="1"/>
</dbReference>
<dbReference type="GO" id="GO:0008800">
    <property type="term" value="F:beta-lactamase activity"/>
    <property type="evidence" value="ECO:0007669"/>
    <property type="project" value="InterPro"/>
</dbReference>
<proteinExistence type="predicted"/>
<dbReference type="InterPro" id="IPR012338">
    <property type="entry name" value="Beta-lactam/transpept-like"/>
</dbReference>
<dbReference type="STRING" id="1231336.L248_1774"/>
<dbReference type="GO" id="GO:0030655">
    <property type="term" value="P:beta-lactam antibiotic catabolic process"/>
    <property type="evidence" value="ECO:0007669"/>
    <property type="project" value="InterPro"/>
</dbReference>
<keyword evidence="3" id="KW-1185">Reference proteome</keyword>
<dbReference type="Proteomes" id="UP000030647">
    <property type="component" value="Unassembled WGS sequence"/>
</dbReference>
<dbReference type="eggNOG" id="COG2367">
    <property type="taxonomic scope" value="Bacteria"/>
</dbReference>
<reference evidence="3" key="1">
    <citation type="journal article" date="2013" name="Genome Announc.">
        <title>Whole-Genome Sequencing of Lactobacillus shenzhenensis Strain LY-73T.</title>
        <authorList>
            <person name="Lin Z."/>
            <person name="Liu Z."/>
            <person name="Yang R."/>
            <person name="Zou Y."/>
            <person name="Wan D."/>
            <person name="Chen J."/>
            <person name="Guo M."/>
            <person name="Zhao J."/>
            <person name="Fang C."/>
            <person name="Yang R."/>
            <person name="Liu F."/>
        </authorList>
    </citation>
    <scope>NUCLEOTIDE SEQUENCE [LARGE SCALE GENOMIC DNA]</scope>
    <source>
        <strain evidence="3">LY-73</strain>
    </source>
</reference>
<dbReference type="SUPFAM" id="SSF56601">
    <property type="entry name" value="beta-lactamase/transpeptidase-like"/>
    <property type="match status" value="1"/>
</dbReference>
<dbReference type="PANTHER" id="PTHR35333:SF3">
    <property type="entry name" value="BETA-LACTAMASE-TYPE TRANSPEPTIDASE FOLD CONTAINING PROTEIN"/>
    <property type="match status" value="1"/>
</dbReference>
<gene>
    <name evidence="2" type="ORF">L248_1774</name>
</gene>
<evidence type="ECO:0000259" key="1">
    <source>
        <dbReference type="Pfam" id="PF13354"/>
    </source>
</evidence>
<dbReference type="GO" id="GO:0046677">
    <property type="term" value="P:response to antibiotic"/>
    <property type="evidence" value="ECO:0007669"/>
    <property type="project" value="InterPro"/>
</dbReference>
<organism evidence="2 3">
    <name type="scientific">Schleiferilactobacillus shenzhenensis LY-73</name>
    <dbReference type="NCBI Taxonomy" id="1231336"/>
    <lineage>
        <taxon>Bacteria</taxon>
        <taxon>Bacillati</taxon>
        <taxon>Bacillota</taxon>
        <taxon>Bacilli</taxon>
        <taxon>Lactobacillales</taxon>
        <taxon>Lactobacillaceae</taxon>
        <taxon>Schleiferilactobacillus</taxon>
    </lineage>
</organism>
<dbReference type="OrthoDB" id="9775096at2"/>
<dbReference type="InterPro" id="IPR000871">
    <property type="entry name" value="Beta-lactam_class-A"/>
</dbReference>
<dbReference type="InterPro" id="IPR045155">
    <property type="entry name" value="Beta-lactam_cat"/>
</dbReference>
<name>U4TKQ9_9LACO</name>
<protein>
    <submittedName>
        <fullName evidence="2">Beta-lactamase</fullName>
    </submittedName>
</protein>
<dbReference type="AlphaFoldDB" id="U4TKQ9"/>
<dbReference type="HOGENOM" id="CLU_1600637_0_0_9"/>
<sequence>MTHMMVDSDNMAANVMIDFLGGLAPINREIRKLGCTGTFLERKLMDTDALAAGKDNMTSVDDLGGALIAIYNGKLISSDADKQMLKIMAQNKNHEKLPAKVTNATEVYNKTGEFAQFGVENDAAIFVGKRHTFVVAVMSQNGHSQEQIQAESDLGEQLATLMLPTA</sequence>
<dbReference type="Gene3D" id="3.40.710.10">
    <property type="entry name" value="DD-peptidase/beta-lactamase superfamily"/>
    <property type="match status" value="1"/>
</dbReference>
<evidence type="ECO:0000313" key="2">
    <source>
        <dbReference type="EMBL" id="ERL63955.1"/>
    </source>
</evidence>
<accession>U4TKQ9</accession>
<dbReference type="EMBL" id="KI271608">
    <property type="protein sequence ID" value="ERL63955.1"/>
    <property type="molecule type" value="Genomic_DNA"/>
</dbReference>
<dbReference type="PANTHER" id="PTHR35333">
    <property type="entry name" value="BETA-LACTAMASE"/>
    <property type="match status" value="1"/>
</dbReference>
<evidence type="ECO:0000313" key="3">
    <source>
        <dbReference type="Proteomes" id="UP000030647"/>
    </source>
</evidence>